<sequence>MTTRDSPRTALIVHAHPEPLSFATAQMREAERALASRGCAVTVVDLREGGWDPVLARAQLPDAGERFKPQAEQMAAVRDGRLDPAVARQLDALLEADLLVLSFPLWWFSVPAILKGWLDRVLVMGAVFGGDHGLFDEAALVGRRAVLLVTTGGSPESFGPGSWFGDLDALLFPLHHGTLRFVGYDVLEPVVTYGPAHLDDAARDAALGEVRAAFDAIASRRILRLTT</sequence>
<dbReference type="Gene3D" id="3.40.50.360">
    <property type="match status" value="1"/>
</dbReference>
<comment type="similarity">
    <text evidence="1">Belongs to the NAD(P)H dehydrogenase (quinone) family.</text>
</comment>
<dbReference type="AlphaFoldDB" id="A0A399PI33"/>
<evidence type="ECO:0000259" key="3">
    <source>
        <dbReference type="Pfam" id="PF02525"/>
    </source>
</evidence>
<evidence type="ECO:0000313" key="7">
    <source>
        <dbReference type="Proteomes" id="UP001056208"/>
    </source>
</evidence>
<keyword evidence="2" id="KW-0560">Oxidoreductase</keyword>
<dbReference type="GeneID" id="92982343"/>
<protein>
    <submittedName>
        <fullName evidence="4">Flavodoxin family protein</fullName>
    </submittedName>
    <submittedName>
        <fullName evidence="5">NAD(P)H-dependent oxidoreductase</fullName>
    </submittedName>
</protein>
<reference evidence="4 6" key="1">
    <citation type="submission" date="2018-08" db="EMBL/GenBank/DDBJ databases">
        <title>Genome Sequence of Clavibacter michiganensis Subspecies type strains, and the Atypical Peach-Colored Strains Isolated from Tomato.</title>
        <authorList>
            <person name="Osdaghi E."/>
            <person name="Portier P."/>
            <person name="Briand M."/>
            <person name="Jacques M.-A."/>
        </authorList>
    </citation>
    <scope>NUCLEOTIDE SEQUENCE [LARGE SCALE GENOMIC DNA]</scope>
    <source>
        <strain evidence="4 6">CFBP 7577</strain>
    </source>
</reference>
<keyword evidence="7" id="KW-1185">Reference proteome</keyword>
<dbReference type="EMBL" id="QWED01000464">
    <property type="protein sequence ID" value="RIJ06143.1"/>
    <property type="molecule type" value="Genomic_DNA"/>
</dbReference>
<feature type="domain" description="Flavodoxin-like fold" evidence="3">
    <location>
        <begin position="10"/>
        <end position="211"/>
    </location>
</feature>
<evidence type="ECO:0000256" key="1">
    <source>
        <dbReference type="ARBA" id="ARBA00006252"/>
    </source>
</evidence>
<evidence type="ECO:0000313" key="6">
    <source>
        <dbReference type="Proteomes" id="UP000265361"/>
    </source>
</evidence>
<dbReference type="Proteomes" id="UP000265361">
    <property type="component" value="Unassembled WGS sequence"/>
</dbReference>
<evidence type="ECO:0000256" key="2">
    <source>
        <dbReference type="ARBA" id="ARBA00023002"/>
    </source>
</evidence>
<reference evidence="5" key="2">
    <citation type="submission" date="2021-11" db="EMBL/GenBank/DDBJ databases">
        <authorList>
            <person name="Li G."/>
            <person name="Jia Q."/>
            <person name="Yang F."/>
            <person name="Zhang C."/>
            <person name="Singh A."/>
            <person name="Lorenz A.J."/>
            <person name="Jackson-Ziems T."/>
            <person name="Vidaver A."/>
            <person name="Alfano J.R."/>
        </authorList>
    </citation>
    <scope>NUCLEOTIDE SEQUENCE</scope>
    <source>
        <strain evidence="5">CNK-2</strain>
    </source>
</reference>
<dbReference type="Pfam" id="PF02525">
    <property type="entry name" value="Flavodoxin_2"/>
    <property type="match status" value="1"/>
</dbReference>
<dbReference type="PANTHER" id="PTHR10204:SF34">
    <property type="entry name" value="NAD(P)H DEHYDROGENASE [QUINONE] 1 ISOFORM 1"/>
    <property type="match status" value="1"/>
</dbReference>
<dbReference type="PANTHER" id="PTHR10204">
    <property type="entry name" value="NAD P H OXIDOREDUCTASE-RELATED"/>
    <property type="match status" value="1"/>
</dbReference>
<evidence type="ECO:0000313" key="5">
    <source>
        <dbReference type="EMBL" id="UQB05468.1"/>
    </source>
</evidence>
<evidence type="ECO:0000313" key="4">
    <source>
        <dbReference type="EMBL" id="RIJ06143.1"/>
    </source>
</evidence>
<dbReference type="EMBL" id="CP086345">
    <property type="protein sequence ID" value="UQB05468.1"/>
    <property type="molecule type" value="Genomic_DNA"/>
</dbReference>
<name>A0A399PI33_9MICO</name>
<organism evidence="4 6">
    <name type="scientific">Clavibacter nebraskensis</name>
    <dbReference type="NCBI Taxonomy" id="31963"/>
    <lineage>
        <taxon>Bacteria</taxon>
        <taxon>Bacillati</taxon>
        <taxon>Actinomycetota</taxon>
        <taxon>Actinomycetes</taxon>
        <taxon>Micrococcales</taxon>
        <taxon>Microbacteriaceae</taxon>
        <taxon>Clavibacter</taxon>
    </lineage>
</organism>
<dbReference type="RefSeq" id="WP_015489286.1">
    <property type="nucleotide sequence ID" value="NZ_CP033721.2"/>
</dbReference>
<dbReference type="SUPFAM" id="SSF52218">
    <property type="entry name" value="Flavoproteins"/>
    <property type="match status" value="1"/>
</dbReference>
<dbReference type="GO" id="GO:0005829">
    <property type="term" value="C:cytosol"/>
    <property type="evidence" value="ECO:0007669"/>
    <property type="project" value="TreeGrafter"/>
</dbReference>
<dbReference type="GO" id="GO:0003955">
    <property type="term" value="F:NAD(P)H dehydrogenase (quinone) activity"/>
    <property type="evidence" value="ECO:0007669"/>
    <property type="project" value="TreeGrafter"/>
</dbReference>
<dbReference type="InterPro" id="IPR051545">
    <property type="entry name" value="NAD(P)H_dehydrogenase_qn"/>
</dbReference>
<accession>A0A399PI33</accession>
<gene>
    <name evidence="4" type="ORF">DZF97_12660</name>
    <name evidence="5" type="ORF">LIV34_000513</name>
</gene>
<proteinExistence type="inferred from homology"/>
<dbReference type="InterPro" id="IPR003680">
    <property type="entry name" value="Flavodoxin_fold"/>
</dbReference>
<dbReference type="Proteomes" id="UP001056208">
    <property type="component" value="Chromosome"/>
</dbReference>
<dbReference type="InterPro" id="IPR029039">
    <property type="entry name" value="Flavoprotein-like_sf"/>
</dbReference>